<accession>A0ACB8RHK3</accession>
<sequence>MVPDDSAKRSPAIEWDWDIEHADRKKEAKADAAVHHSQPFLVDRSLLRDVVKEKMECPVARITFLSSGASPHTAYSVALTDGRDVIARVARRFMPRLKTESEVATMAYIRTYTSIPVPTVYFYDSNPFNRLGGEYIIMSKAPGVPLSSVFQTMSHTKLVALLDNLAALLIPLFAHRFSHVGSLYFGPAPDAPIAVPTSPSVWESDIPTPTIASARLSFMTPHTPMTTAPTPKPRTSFFPLYRAYTAPTEFHVGPIISWPFFGSNRGDMTHPTEIDRGPWSGTRAYLVACAEREIQGVIRENEGKSAPHRLHLDPDEIQSSRHHRLKAVPGDSSDDSDEWDIEESEEEWDGPGDTMYRDYRRMQRSTFLVAHLTERETIVRQEMDRWMRTMQNLGVGTEDPGGKPEEFGMDCHDWNLENIFVDPEDISKITCIIDWESTTIRPLWQCAHLPAFLQSSPFTARLFRNAVARLAEHDHAHGHPHSGRAATHPHLHQMMKSPHQDLAALAGEWLYFEAAGAYLRQAHRCAEWDGWEEGLVTSILGPEDSEDEWVREAKGETERAVRALRARWHADVLAGDDGSDDDDTEYAGDGLLSVDDILKPNGVRRKRRKGGCLHSTKEEKEKERLLAATGDECGGRGGELGRRLEAILSVDADDDGVVKRGADWDDEKSYEAEAE</sequence>
<reference evidence="1" key="2">
    <citation type="journal article" date="2022" name="New Phytol.">
        <title>Evolutionary transition to the ectomycorrhizal habit in the genomes of a hyperdiverse lineage of mushroom-forming fungi.</title>
        <authorList>
            <person name="Looney B."/>
            <person name="Miyauchi S."/>
            <person name="Morin E."/>
            <person name="Drula E."/>
            <person name="Courty P.E."/>
            <person name="Kohler A."/>
            <person name="Kuo A."/>
            <person name="LaButti K."/>
            <person name="Pangilinan J."/>
            <person name="Lipzen A."/>
            <person name="Riley R."/>
            <person name="Andreopoulos W."/>
            <person name="He G."/>
            <person name="Johnson J."/>
            <person name="Nolan M."/>
            <person name="Tritt A."/>
            <person name="Barry K.W."/>
            <person name="Grigoriev I.V."/>
            <person name="Nagy L.G."/>
            <person name="Hibbett D."/>
            <person name="Henrissat B."/>
            <person name="Matheny P.B."/>
            <person name="Labbe J."/>
            <person name="Martin F.M."/>
        </authorList>
    </citation>
    <scope>NUCLEOTIDE SEQUENCE</scope>
    <source>
        <strain evidence="1">FP105234-sp</strain>
    </source>
</reference>
<name>A0ACB8RHK3_9AGAM</name>
<keyword evidence="2" id="KW-1185">Reference proteome</keyword>
<proteinExistence type="predicted"/>
<protein>
    <submittedName>
        <fullName evidence="1">Uncharacterized protein</fullName>
    </submittedName>
</protein>
<organism evidence="1 2">
    <name type="scientific">Auriscalpium vulgare</name>
    <dbReference type="NCBI Taxonomy" id="40419"/>
    <lineage>
        <taxon>Eukaryota</taxon>
        <taxon>Fungi</taxon>
        <taxon>Dikarya</taxon>
        <taxon>Basidiomycota</taxon>
        <taxon>Agaricomycotina</taxon>
        <taxon>Agaricomycetes</taxon>
        <taxon>Russulales</taxon>
        <taxon>Auriscalpiaceae</taxon>
        <taxon>Auriscalpium</taxon>
    </lineage>
</organism>
<gene>
    <name evidence="1" type="ORF">FA95DRAFT_1584061</name>
</gene>
<comment type="caution">
    <text evidence="1">The sequence shown here is derived from an EMBL/GenBank/DDBJ whole genome shotgun (WGS) entry which is preliminary data.</text>
</comment>
<evidence type="ECO:0000313" key="1">
    <source>
        <dbReference type="EMBL" id="KAI0043593.1"/>
    </source>
</evidence>
<dbReference type="EMBL" id="MU276012">
    <property type="protein sequence ID" value="KAI0043593.1"/>
    <property type="molecule type" value="Genomic_DNA"/>
</dbReference>
<reference evidence="1" key="1">
    <citation type="submission" date="2021-02" db="EMBL/GenBank/DDBJ databases">
        <authorList>
            <consortium name="DOE Joint Genome Institute"/>
            <person name="Ahrendt S."/>
            <person name="Looney B.P."/>
            <person name="Miyauchi S."/>
            <person name="Morin E."/>
            <person name="Drula E."/>
            <person name="Courty P.E."/>
            <person name="Chicoki N."/>
            <person name="Fauchery L."/>
            <person name="Kohler A."/>
            <person name="Kuo A."/>
            <person name="Labutti K."/>
            <person name="Pangilinan J."/>
            <person name="Lipzen A."/>
            <person name="Riley R."/>
            <person name="Andreopoulos W."/>
            <person name="He G."/>
            <person name="Johnson J."/>
            <person name="Barry K.W."/>
            <person name="Grigoriev I.V."/>
            <person name="Nagy L."/>
            <person name="Hibbett D."/>
            <person name="Henrissat B."/>
            <person name="Matheny P.B."/>
            <person name="Labbe J."/>
            <person name="Martin F."/>
        </authorList>
    </citation>
    <scope>NUCLEOTIDE SEQUENCE</scope>
    <source>
        <strain evidence="1">FP105234-sp</strain>
    </source>
</reference>
<evidence type="ECO:0000313" key="2">
    <source>
        <dbReference type="Proteomes" id="UP000814033"/>
    </source>
</evidence>
<dbReference type="Proteomes" id="UP000814033">
    <property type="component" value="Unassembled WGS sequence"/>
</dbReference>